<dbReference type="Proteomes" id="UP000807159">
    <property type="component" value="Chromosome 19"/>
</dbReference>
<keyword evidence="6" id="KW-1185">Reference proteome</keyword>
<feature type="compositionally biased region" description="Low complexity" evidence="4">
    <location>
        <begin position="37"/>
        <end position="47"/>
    </location>
</feature>
<feature type="coiled-coil region" evidence="3">
    <location>
        <begin position="314"/>
        <end position="671"/>
    </location>
</feature>
<feature type="compositionally biased region" description="Basic residues" evidence="4">
    <location>
        <begin position="838"/>
        <end position="847"/>
    </location>
</feature>
<evidence type="ECO:0000256" key="1">
    <source>
        <dbReference type="ARBA" id="ARBA00005485"/>
    </source>
</evidence>
<evidence type="ECO:0000313" key="6">
    <source>
        <dbReference type="Proteomes" id="UP000807159"/>
    </source>
</evidence>
<proteinExistence type="inferred from homology"/>
<feature type="compositionally biased region" description="Basic and acidic residues" evidence="4">
    <location>
        <begin position="734"/>
        <end position="759"/>
    </location>
</feature>
<feature type="region of interest" description="Disordered" evidence="4">
    <location>
        <begin position="689"/>
        <end position="759"/>
    </location>
</feature>
<keyword evidence="2 3" id="KW-0175">Coiled coil</keyword>
<sequence>MSSKTKSGLSETPPSKPSPATPRVSQLSRGVAKSESDSLSPLQSSRLSVDRSPRSINSKPTIDRRTPKVTRATPPEKPQTRVVKASELQVQLSHLQEDLKKTKEQLELIEKEKAQAIDELKQAKKAAEDANEKLQEAMVAQKRAEENSEIEKFRAVELEQAGIEAAQKKEEEWQKELEDVRSQHALDVTALLSTTQELQRVKQELAMTTDTKNQALSHADDATKIAEIHAEKVEILSAELSQLKLLLDSKLETEASESHKIVLQLKEEIDSLKQQLEKGKGFEDKLMEREAFIEQLNVDLEAAKMAESYARNLVEEWRNRVEELEMQAAEANKLERSASESLGSFMKQLKANNVLLHDAETEMAALKEKVGLLEMTIRRQKGDLEESEHSLGMVKEEALFMEKKVESLMSELETVKEEKAQALNNEKLAASSVKSLLEEKNKIVTELENARDEEEKSKKAMESLASALHEVSAEAREAKERLVSNLVEHENYGTQIEDLRLVLKATNEKYETVLDDAKNEIELLKKTVEESKNEFKNSKTMWDQKEENLVNSVRKSEEENISLKKEIDRLVNLQKQTEEEACGMRDEEAHLKDSLKEVEDEVISLQEALGEAKVESMKLKESLLAKENELQNIILENKELRTKEASSLKKVEELSKLLEEAMDKIQTVENGELTDSEKDYDLLPKMIEFSEENGHVREEKPKVEELPPQQTSELKTENAQEQFNGVTNEAVQMDAHKIENVNGKPKEDESKEKEDDSVEVEFKMWESCKIEKEFSPEREMEQESFEEKVDSKVDGGESFDQTNGLSSTENVDDGGSSPTKQQQQKKKKPLLRKFGNLLKKKGTSNQK</sequence>
<feature type="coiled-coil region" evidence="3">
    <location>
        <begin position="85"/>
        <end position="183"/>
    </location>
</feature>
<reference evidence="5" key="1">
    <citation type="journal article" date="2021" name="J. Hered.">
        <title>Genome Assembly of Salicaceae Populus deltoides (Eastern Cottonwood) I-69 Based on Nanopore Sequencing and Hi-C Technologies.</title>
        <authorList>
            <person name="Bai S."/>
            <person name="Wu H."/>
            <person name="Zhang J."/>
            <person name="Pan Z."/>
            <person name="Zhao W."/>
            <person name="Li Z."/>
            <person name="Tong C."/>
        </authorList>
    </citation>
    <scope>NUCLEOTIDE SEQUENCE</scope>
    <source>
        <tissue evidence="5">Leaf</tissue>
    </source>
</reference>
<dbReference type="GO" id="GO:0007131">
    <property type="term" value="P:reciprocal meiotic recombination"/>
    <property type="evidence" value="ECO:0007669"/>
    <property type="project" value="TreeGrafter"/>
</dbReference>
<feature type="compositionally biased region" description="Polar residues" evidence="4">
    <location>
        <begin position="799"/>
        <end position="809"/>
    </location>
</feature>
<dbReference type="PANTHER" id="PTHR23160:SF20">
    <property type="entry name" value="OS02G0439200 PROTEIN"/>
    <property type="match status" value="1"/>
</dbReference>
<gene>
    <name evidence="5" type="ORF">H0E87_031257</name>
</gene>
<comment type="caution">
    <text evidence="5">The sequence shown here is derived from an EMBL/GenBank/DDBJ whole genome shotgun (WGS) entry which is preliminary data.</text>
</comment>
<dbReference type="EMBL" id="JACEGQ020000019">
    <property type="protein sequence ID" value="KAH8481222.1"/>
    <property type="molecule type" value="Genomic_DNA"/>
</dbReference>
<dbReference type="PANTHER" id="PTHR23160">
    <property type="entry name" value="SYNAPTONEMAL COMPLEX PROTEIN-RELATED"/>
    <property type="match status" value="1"/>
</dbReference>
<evidence type="ECO:0008006" key="7">
    <source>
        <dbReference type="Google" id="ProtNLM"/>
    </source>
</evidence>
<comment type="similarity">
    <text evidence="1">Belongs to the WEB family.</text>
</comment>
<protein>
    <recommendedName>
        <fullName evidence="7">WEB family protein</fullName>
    </recommendedName>
</protein>
<feature type="region of interest" description="Disordered" evidence="4">
    <location>
        <begin position="771"/>
        <end position="847"/>
    </location>
</feature>
<feature type="compositionally biased region" description="Polar residues" evidence="4">
    <location>
        <begin position="1"/>
        <end position="13"/>
    </location>
</feature>
<feature type="compositionally biased region" description="Polar residues" evidence="4">
    <location>
        <begin position="708"/>
        <end position="730"/>
    </location>
</feature>
<feature type="compositionally biased region" description="Basic and acidic residues" evidence="4">
    <location>
        <begin position="771"/>
        <end position="795"/>
    </location>
</feature>
<evidence type="ECO:0000256" key="2">
    <source>
        <dbReference type="ARBA" id="ARBA00023054"/>
    </source>
</evidence>
<dbReference type="Pfam" id="PF05701">
    <property type="entry name" value="WEMBL"/>
    <property type="match status" value="1"/>
</dbReference>
<feature type="region of interest" description="Disordered" evidence="4">
    <location>
        <begin position="1"/>
        <end position="83"/>
    </location>
</feature>
<evidence type="ECO:0000256" key="4">
    <source>
        <dbReference type="SAM" id="MobiDB-lite"/>
    </source>
</evidence>
<evidence type="ECO:0000256" key="3">
    <source>
        <dbReference type="SAM" id="Coils"/>
    </source>
</evidence>
<organism evidence="5 6">
    <name type="scientific">Populus deltoides</name>
    <name type="common">Eastern poplar</name>
    <name type="synonym">Eastern cottonwood</name>
    <dbReference type="NCBI Taxonomy" id="3696"/>
    <lineage>
        <taxon>Eukaryota</taxon>
        <taxon>Viridiplantae</taxon>
        <taxon>Streptophyta</taxon>
        <taxon>Embryophyta</taxon>
        <taxon>Tracheophyta</taxon>
        <taxon>Spermatophyta</taxon>
        <taxon>Magnoliopsida</taxon>
        <taxon>eudicotyledons</taxon>
        <taxon>Gunneridae</taxon>
        <taxon>Pentapetalae</taxon>
        <taxon>rosids</taxon>
        <taxon>fabids</taxon>
        <taxon>Malpighiales</taxon>
        <taxon>Salicaceae</taxon>
        <taxon>Saliceae</taxon>
        <taxon>Populus</taxon>
    </lineage>
</organism>
<dbReference type="InterPro" id="IPR008545">
    <property type="entry name" value="Web"/>
</dbReference>
<feature type="compositionally biased region" description="Basic and acidic residues" evidence="4">
    <location>
        <begin position="692"/>
        <end position="705"/>
    </location>
</feature>
<dbReference type="AlphaFoldDB" id="A0A8T2WLF4"/>
<name>A0A8T2WLF4_POPDE</name>
<accession>A0A8T2WLF4</accession>
<evidence type="ECO:0000313" key="5">
    <source>
        <dbReference type="EMBL" id="KAH8481222.1"/>
    </source>
</evidence>